<evidence type="ECO:0000256" key="1">
    <source>
        <dbReference type="ARBA" id="ARBA00009085"/>
    </source>
</evidence>
<dbReference type="GO" id="GO:0016579">
    <property type="term" value="P:protein deubiquitination"/>
    <property type="evidence" value="ECO:0007669"/>
    <property type="project" value="InterPro"/>
</dbReference>
<name>A0A8S0Z4D8_ARCPL</name>
<dbReference type="AlphaFoldDB" id="A0A8S0Z4D8"/>
<evidence type="ECO:0000313" key="5">
    <source>
        <dbReference type="Proteomes" id="UP000494106"/>
    </source>
</evidence>
<feature type="region of interest" description="Disordered" evidence="2">
    <location>
        <begin position="521"/>
        <end position="579"/>
    </location>
</feature>
<feature type="domain" description="USP" evidence="3">
    <location>
        <begin position="403"/>
        <end position="783"/>
    </location>
</feature>
<dbReference type="SUPFAM" id="SSF54001">
    <property type="entry name" value="Cysteine proteinases"/>
    <property type="match status" value="1"/>
</dbReference>
<dbReference type="InterPro" id="IPR001394">
    <property type="entry name" value="Peptidase_C19_UCH"/>
</dbReference>
<comment type="similarity">
    <text evidence="1">Belongs to the peptidase C19 family.</text>
</comment>
<keyword evidence="5" id="KW-1185">Reference proteome</keyword>
<dbReference type="Proteomes" id="UP000494106">
    <property type="component" value="Unassembled WGS sequence"/>
</dbReference>
<dbReference type="Pfam" id="PF00443">
    <property type="entry name" value="UCH"/>
    <property type="match status" value="1"/>
</dbReference>
<dbReference type="OrthoDB" id="2420415at2759"/>
<dbReference type="Gene3D" id="3.90.70.10">
    <property type="entry name" value="Cysteine proteinases"/>
    <property type="match status" value="1"/>
</dbReference>
<dbReference type="InterPro" id="IPR038765">
    <property type="entry name" value="Papain-like_cys_pep_sf"/>
</dbReference>
<protein>
    <recommendedName>
        <fullName evidence="3">USP domain-containing protein</fullName>
    </recommendedName>
</protein>
<dbReference type="InterPro" id="IPR049407">
    <property type="entry name" value="Usp38-like_N"/>
</dbReference>
<proteinExistence type="inferred from homology"/>
<accession>A0A8S0Z4D8</accession>
<dbReference type="Pfam" id="PF21246">
    <property type="entry name" value="Usp38-like_N"/>
    <property type="match status" value="1"/>
</dbReference>
<evidence type="ECO:0000313" key="4">
    <source>
        <dbReference type="EMBL" id="CAB3225247.1"/>
    </source>
</evidence>
<dbReference type="GO" id="GO:0004843">
    <property type="term" value="F:cysteine-type deubiquitinase activity"/>
    <property type="evidence" value="ECO:0007669"/>
    <property type="project" value="InterPro"/>
</dbReference>
<dbReference type="PROSITE" id="PS00972">
    <property type="entry name" value="USP_1"/>
    <property type="match status" value="1"/>
</dbReference>
<sequence>MRCAIHGSGGIKSIFCLFYEIAFHSTFKKFGKSSVNTLLTKRNVSFYIQYGIKISCFFRRRKYLIGFIYYKFSNQDMAVKKHELVSDNRNQLDLKALQQYIQLMNEQPSYLPPPYELVKVCQDIVKCLARASGAEDELWTLLQNVEEFLLRCVNTAQGNFRHEIVTAILDKFYSFISDPQSDACPALSVVLVVLDTSDTEGTLAAARWLVQQGDNGPAGAGLRASLSCLYIWLYEWHGTPALGDWVIAFVKALEENERFDILIEVSVDNLARLFLALEDVALRQSVADVIFHILASLRESTEAFDRVAPHVDRILTRLASDSGQWSRQLLQNVVDILSATVESLVESLKGEAQDMFKDKYNDVILCLERHMASRGCRFLQLTPWRARNVCLTSVNSRAPMRKVGLLNLGNTCYMNSILQALLVTRQFSTHVLLRMTAVPYWSKMGLMFGKMLHSLSTKLNPDELFAVVKPPFFTKDNQHDSSEFLGYLFELLQSYEHCSDVNYDYSRPAVLATSRIRMLHAPTAQQASQSSSEADAAEAGPTRRSASPRPGSSGGSTSSGHKRNSPEKDSVPPKKRTRMSEGAFLRRDSFIDNMFGGVLLTRVECTECHSSSLSRDVFRDLQLAFPDKPDGWQHSVQSLLEFYCSKESLTGDNKYQCRDCGELRDAERSVVIETTPKYLILVLKNFKFEPKLQVQTKLMHSMYYNHTVTLPTVRSQAVHASYMLYAAVIHAGTTLDSGHYYTLAKDNNQWHIYNDDVVSSSDESQLNTLNRSSTPYILFYRRSDIEEGTAPSIEELPPKIQETVLAHNKHYVETVRKMRLNRP</sequence>
<dbReference type="InterPro" id="IPR028889">
    <property type="entry name" value="USP"/>
</dbReference>
<dbReference type="PANTHER" id="PTHR24006">
    <property type="entry name" value="UBIQUITIN CARBOXYL-TERMINAL HYDROLASE"/>
    <property type="match status" value="1"/>
</dbReference>
<feature type="compositionally biased region" description="Low complexity" evidence="2">
    <location>
        <begin position="524"/>
        <end position="559"/>
    </location>
</feature>
<comment type="caution">
    <text evidence="4">The sequence shown here is derived from an EMBL/GenBank/DDBJ whole genome shotgun (WGS) entry which is preliminary data.</text>
</comment>
<gene>
    <name evidence="4" type="ORF">APLA_LOCUS2431</name>
</gene>
<organism evidence="4 5">
    <name type="scientific">Arctia plantaginis</name>
    <name type="common">Wood tiger moth</name>
    <name type="synonym">Phalaena plantaginis</name>
    <dbReference type="NCBI Taxonomy" id="874455"/>
    <lineage>
        <taxon>Eukaryota</taxon>
        <taxon>Metazoa</taxon>
        <taxon>Ecdysozoa</taxon>
        <taxon>Arthropoda</taxon>
        <taxon>Hexapoda</taxon>
        <taxon>Insecta</taxon>
        <taxon>Pterygota</taxon>
        <taxon>Neoptera</taxon>
        <taxon>Endopterygota</taxon>
        <taxon>Lepidoptera</taxon>
        <taxon>Glossata</taxon>
        <taxon>Ditrysia</taxon>
        <taxon>Noctuoidea</taxon>
        <taxon>Erebidae</taxon>
        <taxon>Arctiinae</taxon>
        <taxon>Arctia</taxon>
    </lineage>
</organism>
<dbReference type="InterPro" id="IPR018200">
    <property type="entry name" value="USP_CS"/>
</dbReference>
<dbReference type="GO" id="GO:0005829">
    <property type="term" value="C:cytosol"/>
    <property type="evidence" value="ECO:0007669"/>
    <property type="project" value="TreeGrafter"/>
</dbReference>
<dbReference type="InterPro" id="IPR050164">
    <property type="entry name" value="Peptidase_C19"/>
</dbReference>
<dbReference type="EMBL" id="CADEBC010000205">
    <property type="protein sequence ID" value="CAB3225247.1"/>
    <property type="molecule type" value="Genomic_DNA"/>
</dbReference>
<dbReference type="GO" id="GO:0005634">
    <property type="term" value="C:nucleus"/>
    <property type="evidence" value="ECO:0007669"/>
    <property type="project" value="TreeGrafter"/>
</dbReference>
<dbReference type="PROSITE" id="PS50235">
    <property type="entry name" value="USP_3"/>
    <property type="match status" value="1"/>
</dbReference>
<reference evidence="4 5" key="1">
    <citation type="submission" date="2020-04" db="EMBL/GenBank/DDBJ databases">
        <authorList>
            <person name="Wallbank WR R."/>
            <person name="Pardo Diaz C."/>
            <person name="Kozak K."/>
            <person name="Martin S."/>
            <person name="Jiggins C."/>
            <person name="Moest M."/>
            <person name="Warren A I."/>
            <person name="Byers J.R.P. K."/>
            <person name="Montejo-Kovacevich G."/>
            <person name="Yen C E."/>
        </authorList>
    </citation>
    <scope>NUCLEOTIDE SEQUENCE [LARGE SCALE GENOMIC DNA]</scope>
</reference>
<dbReference type="PANTHER" id="PTHR24006:SF908">
    <property type="entry name" value="DEUBIQUITINATING APOPTOTIC INHIBITOR, ISOFORM A"/>
    <property type="match status" value="1"/>
</dbReference>
<evidence type="ECO:0000256" key="2">
    <source>
        <dbReference type="SAM" id="MobiDB-lite"/>
    </source>
</evidence>
<evidence type="ECO:0000259" key="3">
    <source>
        <dbReference type="PROSITE" id="PS50235"/>
    </source>
</evidence>